<comment type="caution">
    <text evidence="2">The sequence shown here is derived from an EMBL/GenBank/DDBJ whole genome shotgun (WGS) entry which is preliminary data.</text>
</comment>
<feature type="region of interest" description="Disordered" evidence="1">
    <location>
        <begin position="27"/>
        <end position="124"/>
    </location>
</feature>
<dbReference type="STRING" id="1802443.A2117_01085"/>
<dbReference type="EMBL" id="MHTO01000026">
    <property type="protein sequence ID" value="OHA61929.1"/>
    <property type="molecule type" value="Genomic_DNA"/>
</dbReference>
<reference evidence="2 3" key="1">
    <citation type="journal article" date="2016" name="Nat. Commun.">
        <title>Thousands of microbial genomes shed light on interconnected biogeochemical processes in an aquifer system.</title>
        <authorList>
            <person name="Anantharaman K."/>
            <person name="Brown C.T."/>
            <person name="Hug L.A."/>
            <person name="Sharon I."/>
            <person name="Castelle C.J."/>
            <person name="Probst A.J."/>
            <person name="Thomas B.C."/>
            <person name="Singh A."/>
            <person name="Wilkins M.J."/>
            <person name="Karaoz U."/>
            <person name="Brodie E.L."/>
            <person name="Williams K.H."/>
            <person name="Hubbard S.S."/>
            <person name="Banfield J.F."/>
        </authorList>
    </citation>
    <scope>NUCLEOTIDE SEQUENCE [LARGE SCALE GENOMIC DNA]</scope>
</reference>
<protein>
    <submittedName>
        <fullName evidence="2">Uncharacterized protein</fullName>
    </submittedName>
</protein>
<sequence>MTLFFLILLAVATAIFFYQRSRKNKKPLLKPSLPVTTPIEPQKPVAPPAPASVAPEPLQAAPVPPQPVIVLPPPFAPPPPNPFRQRMSEISEELSEPELSEPKKEFLPPIAEPEPTPPPNLPVQ</sequence>
<name>A0A1G2QPA3_9BACT</name>
<feature type="compositionally biased region" description="Low complexity" evidence="1">
    <location>
        <begin position="29"/>
        <end position="43"/>
    </location>
</feature>
<dbReference type="AlphaFoldDB" id="A0A1G2QPA3"/>
<feature type="compositionally biased region" description="Acidic residues" evidence="1">
    <location>
        <begin position="90"/>
        <end position="99"/>
    </location>
</feature>
<feature type="compositionally biased region" description="Pro residues" evidence="1">
    <location>
        <begin position="110"/>
        <end position="124"/>
    </location>
</feature>
<gene>
    <name evidence="2" type="ORF">A2117_01085</name>
</gene>
<accession>A0A1G2QPA3</accession>
<evidence type="ECO:0000313" key="3">
    <source>
        <dbReference type="Proteomes" id="UP000179245"/>
    </source>
</evidence>
<evidence type="ECO:0000256" key="1">
    <source>
        <dbReference type="SAM" id="MobiDB-lite"/>
    </source>
</evidence>
<evidence type="ECO:0000313" key="2">
    <source>
        <dbReference type="EMBL" id="OHA61929.1"/>
    </source>
</evidence>
<feature type="compositionally biased region" description="Pro residues" evidence="1">
    <location>
        <begin position="62"/>
        <end position="82"/>
    </location>
</feature>
<organism evidence="2 3">
    <name type="scientific">Candidatus Wildermuthbacteria bacterium GWA2_46_15</name>
    <dbReference type="NCBI Taxonomy" id="1802443"/>
    <lineage>
        <taxon>Bacteria</taxon>
        <taxon>Candidatus Wildermuthiibacteriota</taxon>
    </lineage>
</organism>
<feature type="compositionally biased region" description="Low complexity" evidence="1">
    <location>
        <begin position="51"/>
        <end position="61"/>
    </location>
</feature>
<dbReference type="Proteomes" id="UP000179245">
    <property type="component" value="Unassembled WGS sequence"/>
</dbReference>
<proteinExistence type="predicted"/>